<accession>A0A977K9H1</accession>
<reference evidence="8" key="1">
    <citation type="submission" date="2013-11" db="EMBL/GenBank/DDBJ databases">
        <title>Comparative genomics of Ignicoccus.</title>
        <authorList>
            <person name="Podar M."/>
        </authorList>
    </citation>
    <scope>NUCLEOTIDE SEQUENCE</scope>
    <source>
        <strain evidence="8">DSM 13166</strain>
    </source>
</reference>
<keyword evidence="9" id="KW-1185">Reference proteome</keyword>
<protein>
    <recommendedName>
        <fullName evidence="3 6">Elongation factor 1-beta</fullName>
        <shortName evidence="6">EF-1-beta</shortName>
    </recommendedName>
    <alternativeName>
        <fullName evidence="6">aEF-1beta</fullName>
    </alternativeName>
</protein>
<comment type="function">
    <text evidence="1 6">Promotes the exchange of GDP for GTP in EF-1-alpha/GDP, thus allowing the regeneration of EF-1-alpha/GTP that could then be used to form the ternary complex EF-1-alpha/GTP/AAtRNA.</text>
</comment>
<comment type="similarity">
    <text evidence="2 6">Belongs to the EF-1-beta/EF-1-delta family.</text>
</comment>
<dbReference type="InterPro" id="IPR036219">
    <property type="entry name" value="eEF-1beta-like_sf"/>
</dbReference>
<evidence type="ECO:0000256" key="1">
    <source>
        <dbReference type="ARBA" id="ARBA00003815"/>
    </source>
</evidence>
<evidence type="ECO:0000256" key="2">
    <source>
        <dbReference type="ARBA" id="ARBA00007411"/>
    </source>
</evidence>
<dbReference type="SMART" id="SM00888">
    <property type="entry name" value="EF1_GNE"/>
    <property type="match status" value="1"/>
</dbReference>
<dbReference type="HAMAP" id="MF_00043">
    <property type="entry name" value="EF1_beta"/>
    <property type="match status" value="1"/>
</dbReference>
<proteinExistence type="inferred from homology"/>
<dbReference type="Gene3D" id="3.30.70.60">
    <property type="match status" value="1"/>
</dbReference>
<evidence type="ECO:0000313" key="8">
    <source>
        <dbReference type="EMBL" id="UXD21490.1"/>
    </source>
</evidence>
<dbReference type="KEGG" id="ipc:IPA_04810"/>
<dbReference type="CDD" id="cd00292">
    <property type="entry name" value="EF1B"/>
    <property type="match status" value="1"/>
</dbReference>
<evidence type="ECO:0000256" key="6">
    <source>
        <dbReference type="HAMAP-Rule" id="MF_00043"/>
    </source>
</evidence>
<dbReference type="PANTHER" id="PTHR39647">
    <property type="entry name" value="ELONGATION FACTOR 1-BETA"/>
    <property type="match status" value="1"/>
</dbReference>
<feature type="domain" description="Translation elongation factor EF1B beta/delta subunit guanine nucleotide exchange" evidence="7">
    <location>
        <begin position="13"/>
        <end position="99"/>
    </location>
</feature>
<dbReference type="PANTHER" id="PTHR39647:SF1">
    <property type="entry name" value="ELONGATION FACTOR 1-BETA"/>
    <property type="match status" value="1"/>
</dbReference>
<dbReference type="Pfam" id="PF00736">
    <property type="entry name" value="EF1_GNE"/>
    <property type="match status" value="1"/>
</dbReference>
<dbReference type="GO" id="GO:0003746">
    <property type="term" value="F:translation elongation factor activity"/>
    <property type="evidence" value="ECO:0007669"/>
    <property type="project" value="UniProtKB-UniRule"/>
</dbReference>
<evidence type="ECO:0000259" key="7">
    <source>
        <dbReference type="SMART" id="SM00888"/>
    </source>
</evidence>
<dbReference type="InterPro" id="IPR014717">
    <property type="entry name" value="Transl_elong_EF1B/ribsomal_bS6"/>
</dbReference>
<name>A0A977K9H1_9CREN</name>
<dbReference type="NCBIfam" id="NF001670">
    <property type="entry name" value="PRK00435.1"/>
    <property type="match status" value="1"/>
</dbReference>
<sequence>MDSKDHEVSTMVKVLVVTKVYPESVEKDLNELLEDIKKALPEGYEVAKHERIPVAFGLNLLKLYITMPEETEGGTSKLEEILKNVEGVSEVEIETVHRLSY</sequence>
<gene>
    <name evidence="6" type="primary">ef1b</name>
    <name evidence="8" type="ORF">IPA_04810</name>
</gene>
<dbReference type="Proteomes" id="UP001063698">
    <property type="component" value="Chromosome"/>
</dbReference>
<organism evidence="8 9">
    <name type="scientific">Ignicoccus pacificus DSM 13166</name>
    <dbReference type="NCBI Taxonomy" id="940294"/>
    <lineage>
        <taxon>Archaea</taxon>
        <taxon>Thermoproteota</taxon>
        <taxon>Thermoprotei</taxon>
        <taxon>Desulfurococcales</taxon>
        <taxon>Desulfurococcaceae</taxon>
        <taxon>Ignicoccus</taxon>
    </lineage>
</organism>
<dbReference type="InterPro" id="IPR014038">
    <property type="entry name" value="EF1B_bsu/dsu_GNE"/>
</dbReference>
<dbReference type="InterPro" id="IPR004542">
    <property type="entry name" value="Transl_elong_EF1B_B_arc"/>
</dbReference>
<evidence type="ECO:0000256" key="4">
    <source>
        <dbReference type="ARBA" id="ARBA00022768"/>
    </source>
</evidence>
<keyword evidence="4 6" id="KW-0251">Elongation factor</keyword>
<evidence type="ECO:0000256" key="5">
    <source>
        <dbReference type="ARBA" id="ARBA00022917"/>
    </source>
</evidence>
<dbReference type="EMBL" id="CP006868">
    <property type="protein sequence ID" value="UXD21490.1"/>
    <property type="molecule type" value="Genomic_DNA"/>
</dbReference>
<keyword evidence="5 6" id="KW-0648">Protein biosynthesis</keyword>
<dbReference type="PIRSF" id="PIRSF006521">
    <property type="entry name" value="Transl_elong_EF1B_B_arc"/>
    <property type="match status" value="1"/>
</dbReference>
<evidence type="ECO:0000313" key="9">
    <source>
        <dbReference type="Proteomes" id="UP001063698"/>
    </source>
</evidence>
<dbReference type="AlphaFoldDB" id="A0A977K9H1"/>
<dbReference type="SUPFAM" id="SSF54984">
    <property type="entry name" value="eEF-1beta-like"/>
    <property type="match status" value="1"/>
</dbReference>
<dbReference type="NCBIfam" id="TIGR00489">
    <property type="entry name" value="aEF-1_beta"/>
    <property type="match status" value="1"/>
</dbReference>
<evidence type="ECO:0000256" key="3">
    <source>
        <dbReference type="ARBA" id="ARBA00017600"/>
    </source>
</evidence>